<feature type="domain" description="DUF6924" evidence="2">
    <location>
        <begin position="126"/>
        <end position="258"/>
    </location>
</feature>
<dbReference type="Pfam" id="PF21962">
    <property type="entry name" value="DUF6924"/>
    <property type="match status" value="1"/>
</dbReference>
<evidence type="ECO:0000313" key="4">
    <source>
        <dbReference type="Proteomes" id="UP000460221"/>
    </source>
</evidence>
<gene>
    <name evidence="3" type="ORF">GIS00_16070</name>
</gene>
<keyword evidence="4" id="KW-1185">Reference proteome</keyword>
<proteinExistence type="predicted"/>
<feature type="region of interest" description="Disordered" evidence="1">
    <location>
        <begin position="101"/>
        <end position="121"/>
    </location>
</feature>
<organism evidence="3 4">
    <name type="scientific">Nakamurella alba</name>
    <dbReference type="NCBI Taxonomy" id="2665158"/>
    <lineage>
        <taxon>Bacteria</taxon>
        <taxon>Bacillati</taxon>
        <taxon>Actinomycetota</taxon>
        <taxon>Actinomycetes</taxon>
        <taxon>Nakamurellales</taxon>
        <taxon>Nakamurellaceae</taxon>
        <taxon>Nakamurella</taxon>
    </lineage>
</organism>
<comment type="caution">
    <text evidence="3">The sequence shown here is derived from an EMBL/GenBank/DDBJ whole genome shotgun (WGS) entry which is preliminary data.</text>
</comment>
<protein>
    <recommendedName>
        <fullName evidence="2">DUF6924 domain-containing protein</fullName>
    </recommendedName>
</protein>
<dbReference type="Proteomes" id="UP000460221">
    <property type="component" value="Unassembled WGS sequence"/>
</dbReference>
<sequence>MTMLFGRSRTLAVGGALVVSGLLLSGCAEWAGTDAAPIEVPASAMVTAATPTTEQSLAIAQMIEQCDKAFTSCSFMVEPGQTLPPEIEAYISSRSAAQESALSSAMAQNDSPPEESGDSYGEGRAQLLRSYFTHETDASFDAVCAEALEPQAPDDGDYPAGPAAINCVEDEANDGRSAEDLGGPGWDEDSDGEFPSPAYYFVADERTLTDPTHPVLVVDRVEEAGRSFRAAPAMLWDIDANLSIGNMWFSEFADAADAAPGGVLHDLG</sequence>
<dbReference type="PROSITE" id="PS51257">
    <property type="entry name" value="PROKAR_LIPOPROTEIN"/>
    <property type="match status" value="1"/>
</dbReference>
<accession>A0A7K1FMQ8</accession>
<dbReference type="EMBL" id="WLYK01000006">
    <property type="protein sequence ID" value="MTD15452.1"/>
    <property type="molecule type" value="Genomic_DNA"/>
</dbReference>
<dbReference type="AlphaFoldDB" id="A0A7K1FMQ8"/>
<dbReference type="InterPro" id="IPR053832">
    <property type="entry name" value="DUF6924"/>
</dbReference>
<feature type="compositionally biased region" description="Polar residues" evidence="1">
    <location>
        <begin position="101"/>
        <end position="111"/>
    </location>
</feature>
<evidence type="ECO:0000256" key="1">
    <source>
        <dbReference type="SAM" id="MobiDB-lite"/>
    </source>
</evidence>
<evidence type="ECO:0000259" key="2">
    <source>
        <dbReference type="Pfam" id="PF21962"/>
    </source>
</evidence>
<evidence type="ECO:0000313" key="3">
    <source>
        <dbReference type="EMBL" id="MTD15452.1"/>
    </source>
</evidence>
<reference evidence="3 4" key="1">
    <citation type="submission" date="2019-11" db="EMBL/GenBank/DDBJ databases">
        <authorList>
            <person name="Jiang L.-Q."/>
        </authorList>
    </citation>
    <scope>NUCLEOTIDE SEQUENCE [LARGE SCALE GENOMIC DNA]</scope>
    <source>
        <strain evidence="3 4">YIM 132087</strain>
    </source>
</reference>
<feature type="region of interest" description="Disordered" evidence="1">
    <location>
        <begin position="174"/>
        <end position="194"/>
    </location>
</feature>
<name>A0A7K1FMQ8_9ACTN</name>